<evidence type="ECO:0000313" key="2">
    <source>
        <dbReference type="EMBL" id="KKM26627.1"/>
    </source>
</evidence>
<dbReference type="AlphaFoldDB" id="A0A0F9IGK7"/>
<accession>A0A0F9IGK7</accession>
<gene>
    <name evidence="2" type="ORF">LCGC14_1582910</name>
</gene>
<protein>
    <recommendedName>
        <fullName evidence="3">HNH domain-containing protein</fullName>
    </recommendedName>
</protein>
<evidence type="ECO:0000256" key="1">
    <source>
        <dbReference type="SAM" id="MobiDB-lite"/>
    </source>
</evidence>
<name>A0A0F9IGK7_9ZZZZ</name>
<dbReference type="Gene3D" id="1.10.30.50">
    <property type="match status" value="1"/>
</dbReference>
<sequence>MNRNQNYFYQSTGVHLSTARQRLIKKILFNLAQEAGRDECFVCGDLLSLEDFTLEHKKPWLYEDNTLELYMNVDNIGFSHHACNSGRSRKDTPGRASKAKSQEKYDENHKFCPGCKETKKLEDFSKHSARASGREVRCRRCRSSIKR</sequence>
<dbReference type="EMBL" id="LAZR01012476">
    <property type="protein sequence ID" value="KKM26627.1"/>
    <property type="molecule type" value="Genomic_DNA"/>
</dbReference>
<comment type="caution">
    <text evidence="2">The sequence shown here is derived from an EMBL/GenBank/DDBJ whole genome shotgun (WGS) entry which is preliminary data.</text>
</comment>
<feature type="region of interest" description="Disordered" evidence="1">
    <location>
        <begin position="83"/>
        <end position="108"/>
    </location>
</feature>
<evidence type="ECO:0008006" key="3">
    <source>
        <dbReference type="Google" id="ProtNLM"/>
    </source>
</evidence>
<reference evidence="2" key="1">
    <citation type="journal article" date="2015" name="Nature">
        <title>Complex archaea that bridge the gap between prokaryotes and eukaryotes.</title>
        <authorList>
            <person name="Spang A."/>
            <person name="Saw J.H."/>
            <person name="Jorgensen S.L."/>
            <person name="Zaremba-Niedzwiedzka K."/>
            <person name="Martijn J."/>
            <person name="Lind A.E."/>
            <person name="van Eijk R."/>
            <person name="Schleper C."/>
            <person name="Guy L."/>
            <person name="Ettema T.J."/>
        </authorList>
    </citation>
    <scope>NUCLEOTIDE SEQUENCE</scope>
</reference>
<proteinExistence type="predicted"/>
<organism evidence="2">
    <name type="scientific">marine sediment metagenome</name>
    <dbReference type="NCBI Taxonomy" id="412755"/>
    <lineage>
        <taxon>unclassified sequences</taxon>
        <taxon>metagenomes</taxon>
        <taxon>ecological metagenomes</taxon>
    </lineage>
</organism>